<comment type="caution">
    <text evidence="1">The sequence shown here is derived from an EMBL/GenBank/DDBJ whole genome shotgun (WGS) entry which is preliminary data.</text>
</comment>
<proteinExistence type="predicted"/>
<evidence type="ECO:0000313" key="1">
    <source>
        <dbReference type="EMBL" id="DAD31255.1"/>
    </source>
</evidence>
<dbReference type="EMBL" id="DUZY01000003">
    <property type="protein sequence ID" value="DAD31255.1"/>
    <property type="molecule type" value="Genomic_DNA"/>
</dbReference>
<reference evidence="1 2" key="1">
    <citation type="journal article" date="2020" name="Mol. Biol. Evol.">
        <title>Distinct Expression and Methylation Patterns for Genes with Different Fates following a Single Whole-Genome Duplication in Flowering Plants.</title>
        <authorList>
            <person name="Shi T."/>
            <person name="Rahmani R.S."/>
            <person name="Gugger P.F."/>
            <person name="Wang M."/>
            <person name="Li H."/>
            <person name="Zhang Y."/>
            <person name="Li Z."/>
            <person name="Wang Q."/>
            <person name="Van de Peer Y."/>
            <person name="Marchal K."/>
            <person name="Chen J."/>
        </authorList>
    </citation>
    <scope>NUCLEOTIDE SEQUENCE [LARGE SCALE GENOMIC DNA]</scope>
    <source>
        <tissue evidence="1">Leaf</tissue>
    </source>
</reference>
<sequence length="36" mass="3755">MGDHLILYVDRLITPTTLQSMQGADVSGPSGEGSHA</sequence>
<keyword evidence="2" id="KW-1185">Reference proteome</keyword>
<accession>A0A822YJV9</accession>
<dbReference type="AlphaFoldDB" id="A0A822YJV9"/>
<dbReference type="Proteomes" id="UP000607653">
    <property type="component" value="Unassembled WGS sequence"/>
</dbReference>
<evidence type="ECO:0000313" key="2">
    <source>
        <dbReference type="Proteomes" id="UP000607653"/>
    </source>
</evidence>
<protein>
    <submittedName>
        <fullName evidence="1">Uncharacterized protein</fullName>
    </submittedName>
</protein>
<name>A0A822YJV9_NELNU</name>
<organism evidence="1 2">
    <name type="scientific">Nelumbo nucifera</name>
    <name type="common">Sacred lotus</name>
    <dbReference type="NCBI Taxonomy" id="4432"/>
    <lineage>
        <taxon>Eukaryota</taxon>
        <taxon>Viridiplantae</taxon>
        <taxon>Streptophyta</taxon>
        <taxon>Embryophyta</taxon>
        <taxon>Tracheophyta</taxon>
        <taxon>Spermatophyta</taxon>
        <taxon>Magnoliopsida</taxon>
        <taxon>Proteales</taxon>
        <taxon>Nelumbonaceae</taxon>
        <taxon>Nelumbo</taxon>
    </lineage>
</organism>
<gene>
    <name evidence="1" type="ORF">HUJ06_010106</name>
</gene>